<gene>
    <name evidence="1" type="ORF">UFOVP115_22</name>
</gene>
<proteinExistence type="predicted"/>
<dbReference type="InterPro" id="IPR024364">
    <property type="entry name" value="Baseplate_phage_T4-like"/>
</dbReference>
<accession>A0A6J5L4T3</accession>
<name>A0A6J5L4T3_9CAUD</name>
<dbReference type="Pfam" id="PF12322">
    <property type="entry name" value="T4_baseplate"/>
    <property type="match status" value="1"/>
</dbReference>
<dbReference type="EMBL" id="LR796236">
    <property type="protein sequence ID" value="CAB4129464.1"/>
    <property type="molecule type" value="Genomic_DNA"/>
</dbReference>
<sequence>MDNNTTNDPATIAQLAEEIGKPKVEIKTVAPSNSDVILPGGFIAKDGSLIKFAEVRELNGLDEEAVSKSGTPGKALAAMLQRGVVSIGTSPADKDDLDQLLSGDRDALLIGIRRVTFGDAIDFGITCPYCKTDLELSVDLLNDVPTRTLEDPINDRVFTYMSKKNGPIVVGLPTGSTQKKLIENNDKTGPELNTILLAGCIKSVNGEPAIGAATALKLGMADRDAIINEILKRAPGPRLGEVTTTCEACGEDVATPLSLADLFRL</sequence>
<reference evidence="1" key="1">
    <citation type="submission" date="2020-04" db="EMBL/GenBank/DDBJ databases">
        <authorList>
            <person name="Chiriac C."/>
            <person name="Salcher M."/>
            <person name="Ghai R."/>
            <person name="Kavagutti S V."/>
        </authorList>
    </citation>
    <scope>NUCLEOTIDE SEQUENCE</scope>
</reference>
<evidence type="ECO:0000313" key="1">
    <source>
        <dbReference type="EMBL" id="CAB4129464.1"/>
    </source>
</evidence>
<protein>
    <submittedName>
        <fullName evidence="1">Uncharacterized protein</fullName>
    </submittedName>
</protein>
<organism evidence="1">
    <name type="scientific">uncultured Caudovirales phage</name>
    <dbReference type="NCBI Taxonomy" id="2100421"/>
    <lineage>
        <taxon>Viruses</taxon>
        <taxon>Duplodnaviria</taxon>
        <taxon>Heunggongvirae</taxon>
        <taxon>Uroviricota</taxon>
        <taxon>Caudoviricetes</taxon>
        <taxon>Peduoviridae</taxon>
        <taxon>Maltschvirus</taxon>
        <taxon>Maltschvirus maltsch</taxon>
    </lineage>
</organism>